<dbReference type="InterPro" id="IPR005471">
    <property type="entry name" value="Tscrpt_reg_IclR_N"/>
</dbReference>
<dbReference type="GO" id="GO:0045892">
    <property type="term" value="P:negative regulation of DNA-templated transcription"/>
    <property type="evidence" value="ECO:0007669"/>
    <property type="project" value="TreeGrafter"/>
</dbReference>
<dbReference type="PROSITE" id="PS51078">
    <property type="entry name" value="ICLR_ED"/>
    <property type="match status" value="1"/>
</dbReference>
<dbReference type="SMART" id="SM00346">
    <property type="entry name" value="HTH_ICLR"/>
    <property type="match status" value="1"/>
</dbReference>
<protein>
    <submittedName>
        <fullName evidence="7">Transcriptional regulator, IclR family</fullName>
    </submittedName>
</protein>
<keyword evidence="1" id="KW-0805">Transcription regulation</keyword>
<dbReference type="Pfam" id="PF09339">
    <property type="entry name" value="HTH_IclR"/>
    <property type="match status" value="1"/>
</dbReference>
<evidence type="ECO:0000313" key="8">
    <source>
        <dbReference type="Proteomes" id="UP000242763"/>
    </source>
</evidence>
<dbReference type="Proteomes" id="UP000242763">
    <property type="component" value="Unassembled WGS sequence"/>
</dbReference>
<keyword evidence="2" id="KW-0238">DNA-binding</keyword>
<dbReference type="Gene3D" id="3.30.450.40">
    <property type="match status" value="1"/>
</dbReference>
<dbReference type="GO" id="GO:0003677">
    <property type="term" value="F:DNA binding"/>
    <property type="evidence" value="ECO:0007669"/>
    <property type="project" value="UniProtKB-KW"/>
</dbReference>
<dbReference type="PANTHER" id="PTHR30136:SF24">
    <property type="entry name" value="HTH-TYPE TRANSCRIPTIONAL REPRESSOR ALLR"/>
    <property type="match status" value="1"/>
</dbReference>
<evidence type="ECO:0000313" key="7">
    <source>
        <dbReference type="EMBL" id="SFI42034.1"/>
    </source>
</evidence>
<evidence type="ECO:0000256" key="4">
    <source>
        <dbReference type="SAM" id="MobiDB-lite"/>
    </source>
</evidence>
<gene>
    <name evidence="7" type="ORF">SAMN03080618_00358</name>
</gene>
<dbReference type="PROSITE" id="PS51077">
    <property type="entry name" value="HTH_ICLR"/>
    <property type="match status" value="1"/>
</dbReference>
<dbReference type="AlphaFoldDB" id="A0A1I3I252"/>
<feature type="domain" description="HTH iclR-type" evidence="5">
    <location>
        <begin position="22"/>
        <end position="85"/>
    </location>
</feature>
<evidence type="ECO:0000256" key="1">
    <source>
        <dbReference type="ARBA" id="ARBA00023015"/>
    </source>
</evidence>
<dbReference type="InterPro" id="IPR029016">
    <property type="entry name" value="GAF-like_dom_sf"/>
</dbReference>
<keyword evidence="8" id="KW-1185">Reference proteome</keyword>
<dbReference type="PANTHER" id="PTHR30136">
    <property type="entry name" value="HELIX-TURN-HELIX TRANSCRIPTIONAL REGULATOR, ICLR FAMILY"/>
    <property type="match status" value="1"/>
</dbReference>
<dbReference type="InterPro" id="IPR036390">
    <property type="entry name" value="WH_DNA-bd_sf"/>
</dbReference>
<accession>A0A1I3I252</accession>
<dbReference type="InterPro" id="IPR036388">
    <property type="entry name" value="WH-like_DNA-bd_sf"/>
</dbReference>
<evidence type="ECO:0000256" key="3">
    <source>
        <dbReference type="ARBA" id="ARBA00023163"/>
    </source>
</evidence>
<reference evidence="8" key="1">
    <citation type="submission" date="2016-10" db="EMBL/GenBank/DDBJ databases">
        <authorList>
            <person name="Varghese N."/>
            <person name="Submissions S."/>
        </authorList>
    </citation>
    <scope>NUCLEOTIDE SEQUENCE [LARGE SCALE GENOMIC DNA]</scope>
    <source>
        <strain evidence="8">DSM 21857</strain>
    </source>
</reference>
<dbReference type="Gene3D" id="1.10.10.10">
    <property type="entry name" value="Winged helix-like DNA-binding domain superfamily/Winged helix DNA-binding domain"/>
    <property type="match status" value="1"/>
</dbReference>
<evidence type="ECO:0000256" key="2">
    <source>
        <dbReference type="ARBA" id="ARBA00023125"/>
    </source>
</evidence>
<sequence length="272" mass="29854">MNEAEANQARMQKPKPTRTSSDSPLERYFSIIEAVVTSGGGVTLTEVANLTSLAKPTAHRLLNSLTETGLLESDMQGRKTFSAGPRLWRILQLGINPSRLLRFGQLVCAELSQQLNETCYLVRYDGQKVLSIAQEIAPSGHRFHVIPGDVLPFHAAATAKVILASQPDERIDEHLAGELVAFTSQTKTSRIDIYSELDDVRRNGFAVCDREIDENIMAYAVPLHFMDEPVVFALGVTGPATRMAPRDPADFIGPLKLAAERLVQLLTGMQNA</sequence>
<name>A0A1I3I252_9HYPH</name>
<dbReference type="SUPFAM" id="SSF46785">
    <property type="entry name" value="Winged helix' DNA-binding domain"/>
    <property type="match status" value="1"/>
</dbReference>
<dbReference type="GO" id="GO:0003700">
    <property type="term" value="F:DNA-binding transcription factor activity"/>
    <property type="evidence" value="ECO:0007669"/>
    <property type="project" value="TreeGrafter"/>
</dbReference>
<dbReference type="SUPFAM" id="SSF55781">
    <property type="entry name" value="GAF domain-like"/>
    <property type="match status" value="1"/>
</dbReference>
<dbReference type="STRING" id="1121003.SAMN03080618_00358"/>
<dbReference type="InterPro" id="IPR050707">
    <property type="entry name" value="HTH_MetabolicPath_Reg"/>
</dbReference>
<dbReference type="EMBL" id="FORF01000002">
    <property type="protein sequence ID" value="SFI42034.1"/>
    <property type="molecule type" value="Genomic_DNA"/>
</dbReference>
<dbReference type="Pfam" id="PF01614">
    <property type="entry name" value="IclR_C"/>
    <property type="match status" value="1"/>
</dbReference>
<evidence type="ECO:0000259" key="5">
    <source>
        <dbReference type="PROSITE" id="PS51077"/>
    </source>
</evidence>
<keyword evidence="3" id="KW-0804">Transcription</keyword>
<evidence type="ECO:0000259" key="6">
    <source>
        <dbReference type="PROSITE" id="PS51078"/>
    </source>
</evidence>
<feature type="domain" description="IclR-ED" evidence="6">
    <location>
        <begin position="86"/>
        <end position="268"/>
    </location>
</feature>
<feature type="region of interest" description="Disordered" evidence="4">
    <location>
        <begin position="1"/>
        <end position="23"/>
    </location>
</feature>
<dbReference type="OrthoDB" id="6057486at2"/>
<organism evidence="7 8">
    <name type="scientific">Aquamicrobium aerolatum DSM 21857</name>
    <dbReference type="NCBI Taxonomy" id="1121003"/>
    <lineage>
        <taxon>Bacteria</taxon>
        <taxon>Pseudomonadati</taxon>
        <taxon>Pseudomonadota</taxon>
        <taxon>Alphaproteobacteria</taxon>
        <taxon>Hyphomicrobiales</taxon>
        <taxon>Phyllobacteriaceae</taxon>
        <taxon>Aerobium</taxon>
    </lineage>
</organism>
<dbReference type="InterPro" id="IPR014757">
    <property type="entry name" value="Tscrpt_reg_IclR_C"/>
</dbReference>
<proteinExistence type="predicted"/>